<keyword evidence="2" id="KW-1185">Reference proteome</keyword>
<evidence type="ECO:0000313" key="2">
    <source>
        <dbReference type="Proteomes" id="UP000830961"/>
    </source>
</evidence>
<name>A0AAE9HVU6_9CAUD</name>
<accession>A0AAE9HVU6</accession>
<dbReference type="EMBL" id="ON148527">
    <property type="protein sequence ID" value="UQK57850.1"/>
    <property type="molecule type" value="Genomic_DNA"/>
</dbReference>
<organism evidence="1 2">
    <name type="scientific">Klebsiella phage Kp7</name>
    <dbReference type="NCBI Taxonomy" id="2936515"/>
    <lineage>
        <taxon>Viruses</taxon>
        <taxon>Duplodnaviria</taxon>
        <taxon>Heunggongvirae</taxon>
        <taxon>Uroviricota</taxon>
        <taxon>Caudoviricetes</taxon>
        <taxon>Autographivirales</taxon>
        <taxon>Autosignataviridae</taxon>
        <taxon>Molineuxvirinae</taxon>
        <taxon>Gansuvirus</taxon>
        <taxon>Gansuvirus Kp7</taxon>
    </lineage>
</organism>
<proteinExistence type="predicted"/>
<gene>
    <name evidence="1" type="ORF">Kp7_10</name>
</gene>
<protein>
    <submittedName>
        <fullName evidence="1">Uncharacterized protein</fullName>
    </submittedName>
</protein>
<reference evidence="1 2" key="1">
    <citation type="submission" date="2022-04" db="EMBL/GenBank/DDBJ databases">
        <title>Transcriptional inhibition prevents novel lytic bacteriophages with two receptor recognition modules infecting multidrug-resistant Klebsiella pneumoniae.</title>
        <authorList>
            <person name="Huang L."/>
            <person name="Huang X."/>
            <person name="Zhao T."/>
            <person name="Zhang J."/>
            <person name="Xiang Y."/>
        </authorList>
    </citation>
    <scope>NUCLEOTIDE SEQUENCE [LARGE SCALE GENOMIC DNA]</scope>
</reference>
<dbReference type="Proteomes" id="UP000830961">
    <property type="component" value="Segment"/>
</dbReference>
<sequence>MTVLKLKVGDLVRNINKMSKRRGCQGVVHDVSYHTDPGLSAREYHVVYDNGMMQSYDAQRAHIYLELIAGSQTPTKLDYGTAYRDASMMTPDSRSTMLRAICNISGLQCPGKRKVLRRERINVITGKTQSEMVRELGPARGVAEFNTRATGRSTGQALHAIGSAMMNPGTEIRISGIDHFLESDEHMQQRGRIHRHQVDQDFRALVRSLVGDMKGFSLTPTHITFNPIVTEEVYVE</sequence>
<evidence type="ECO:0000313" key="1">
    <source>
        <dbReference type="EMBL" id="UQK57850.1"/>
    </source>
</evidence>